<evidence type="ECO:0000256" key="2">
    <source>
        <dbReference type="ARBA" id="ARBA00022448"/>
    </source>
</evidence>
<dbReference type="GO" id="GO:0015288">
    <property type="term" value="F:porin activity"/>
    <property type="evidence" value="ECO:0007669"/>
    <property type="project" value="TreeGrafter"/>
</dbReference>
<accession>A0A239ME96</accession>
<organism evidence="5 8">
    <name type="scientific">Pseudomonas delhiensis</name>
    <dbReference type="NCBI Taxonomy" id="366289"/>
    <lineage>
        <taxon>Bacteria</taxon>
        <taxon>Pseudomonadati</taxon>
        <taxon>Pseudomonadota</taxon>
        <taxon>Gammaproteobacteria</taxon>
        <taxon>Pseudomonadales</taxon>
        <taxon>Pseudomonadaceae</taxon>
        <taxon>Pseudomonas</taxon>
    </lineage>
</organism>
<comment type="similarity">
    <text evidence="1">Belongs to the outer membrane porin (Opr) (TC 1.B.25) family.</text>
</comment>
<evidence type="ECO:0000313" key="6">
    <source>
        <dbReference type="EMBL" id="SNT40462.1"/>
    </source>
</evidence>
<sequence length="438" mass="47957">MKLHPLPMCPLLALVALSAPLLADEADGGFLAGSQLLLTQRNFFFHRNLLNNPGGQNYRQEWAHGMLLDYRSGYTPGTVGVGVDAYANLGLKLDSSRARTGTDLLPVDSRGEPEDEYSEAGAAVKLRVSRSELKYGSQAPMNPVFGTGNARLFTPMAIGVSLNSRELDGLLFDAGHFTAGNDGNSSNADGALKALYAQVETRAVDYAGLAWTPREGTRLSAYSSRFDDIWRQYYANAGQRLELGGGRALNLDFNLYRTLDDGRRLAGDIDNTTWSAAVRYSQGAQALTLAHQRVHGDEPFDYLGFDRQSGTSIYLANSVQVLDFNGPNERSWQLRYDLDLAGLGVPGLTFMSRYVSGDHIDDSHYQGGPNGAYGRYGDHGRRWERDIELGYVVQSGAAKDLSIRVRQASVRSSAQVARADTADNDEVRVIVEYPLQLL</sequence>
<keyword evidence="7" id="KW-1185">Reference proteome</keyword>
<dbReference type="Gene3D" id="2.40.160.10">
    <property type="entry name" value="Porin"/>
    <property type="match status" value="1"/>
</dbReference>
<dbReference type="PANTHER" id="PTHR34596:SF2">
    <property type="entry name" value="CHITOPORIN"/>
    <property type="match status" value="1"/>
</dbReference>
<gene>
    <name evidence="5" type="ORF">SAMN05216189_101269</name>
    <name evidence="6" type="ORF">SAMN06295949_12569</name>
</gene>
<evidence type="ECO:0000313" key="5">
    <source>
        <dbReference type="EMBL" id="SDJ07351.1"/>
    </source>
</evidence>
<dbReference type="AlphaFoldDB" id="A0A239ME96"/>
<keyword evidence="3 4" id="KW-0732">Signal</keyword>
<reference evidence="6 7" key="2">
    <citation type="submission" date="2017-06" db="EMBL/GenBank/DDBJ databases">
        <authorList>
            <person name="Varghese N."/>
            <person name="Submissions S."/>
        </authorList>
    </citation>
    <scope>NUCLEOTIDE SEQUENCE [LARGE SCALE GENOMIC DNA]</scope>
    <source>
        <strain evidence="6 7">RLD-1</strain>
    </source>
</reference>
<name>A0A239ME96_9PSED</name>
<dbReference type="InterPro" id="IPR023614">
    <property type="entry name" value="Porin_dom_sf"/>
</dbReference>
<feature type="chain" id="PRO_5030041002" evidence="4">
    <location>
        <begin position="24"/>
        <end position="438"/>
    </location>
</feature>
<dbReference type="InterPro" id="IPR005318">
    <property type="entry name" value="OM_porin_bac"/>
</dbReference>
<dbReference type="EMBL" id="FNEC01000012">
    <property type="protein sequence ID" value="SDJ07351.1"/>
    <property type="molecule type" value="Genomic_DNA"/>
</dbReference>
<proteinExistence type="inferred from homology"/>
<evidence type="ECO:0000313" key="7">
    <source>
        <dbReference type="Proteomes" id="UP000198309"/>
    </source>
</evidence>
<dbReference type="Proteomes" id="UP000198309">
    <property type="component" value="Unassembled WGS sequence"/>
</dbReference>
<evidence type="ECO:0000256" key="4">
    <source>
        <dbReference type="SAM" id="SignalP"/>
    </source>
</evidence>
<dbReference type="Pfam" id="PF03573">
    <property type="entry name" value="OprD"/>
    <property type="match status" value="1"/>
</dbReference>
<reference evidence="5 8" key="1">
    <citation type="submission" date="2016-10" db="EMBL/GenBank/DDBJ databases">
        <authorList>
            <person name="de Groot N.N."/>
        </authorList>
    </citation>
    <scope>NUCLEOTIDE SEQUENCE [LARGE SCALE GENOMIC DNA]</scope>
    <source>
        <strain evidence="5 8">CCM 7361</strain>
    </source>
</reference>
<evidence type="ECO:0000256" key="1">
    <source>
        <dbReference type="ARBA" id="ARBA00009075"/>
    </source>
</evidence>
<dbReference type="EMBL" id="FZPC01000025">
    <property type="protein sequence ID" value="SNT40462.1"/>
    <property type="molecule type" value="Genomic_DNA"/>
</dbReference>
<keyword evidence="2" id="KW-0813">Transport</keyword>
<evidence type="ECO:0000313" key="8">
    <source>
        <dbReference type="Proteomes" id="UP000199693"/>
    </source>
</evidence>
<evidence type="ECO:0000256" key="3">
    <source>
        <dbReference type="ARBA" id="ARBA00022729"/>
    </source>
</evidence>
<feature type="signal peptide" evidence="4">
    <location>
        <begin position="1"/>
        <end position="23"/>
    </location>
</feature>
<protein>
    <submittedName>
        <fullName evidence="5">Imipenem/basic amino acid-specific outer membrane pore</fullName>
    </submittedName>
</protein>
<dbReference type="PANTHER" id="PTHR34596">
    <property type="entry name" value="CHITOPORIN"/>
    <property type="match status" value="1"/>
</dbReference>
<dbReference type="GO" id="GO:0016020">
    <property type="term" value="C:membrane"/>
    <property type="evidence" value="ECO:0007669"/>
    <property type="project" value="InterPro"/>
</dbReference>
<dbReference type="Proteomes" id="UP000199693">
    <property type="component" value="Unassembled WGS sequence"/>
</dbReference>
<dbReference type="RefSeq" id="WP_089393517.1">
    <property type="nucleotide sequence ID" value="NZ_FNEC01000012.1"/>
</dbReference>